<dbReference type="Proteomes" id="UP001155057">
    <property type="component" value="Unassembled WGS sequence"/>
</dbReference>
<feature type="compositionally biased region" description="Low complexity" evidence="1">
    <location>
        <begin position="39"/>
        <end position="48"/>
    </location>
</feature>
<comment type="caution">
    <text evidence="2">The sequence shown here is derived from an EMBL/GenBank/DDBJ whole genome shotgun (WGS) entry which is preliminary data.</text>
</comment>
<name>A0A9X2PML3_9BACT</name>
<reference evidence="2" key="1">
    <citation type="submission" date="2022-08" db="EMBL/GenBank/DDBJ databases">
        <title>Genomic Encyclopedia of Type Strains, Phase V (KMG-V): Genome sequencing to study the core and pangenomes of soil and plant-associated prokaryotes.</title>
        <authorList>
            <person name="Whitman W."/>
        </authorList>
    </citation>
    <scope>NUCLEOTIDE SEQUENCE</scope>
    <source>
        <strain evidence="2">SP3049</strain>
    </source>
</reference>
<sequence>MASPNGSVVSSALVERSPVYYGWGALRRDSRPSARGTTARPVRAAPGGRRPDCATHGELCGHALGQRLGLGTAGATALFPPLMERGRQACGWQTTCLIMGGLRAAIMLPLGALLYRDAPERYGLAPDEAAPRRIVYGPEEVYRRRGWRRPDRS</sequence>
<feature type="region of interest" description="Disordered" evidence="1">
    <location>
        <begin position="29"/>
        <end position="50"/>
    </location>
</feature>
<dbReference type="EMBL" id="JANUAE010000003">
    <property type="protein sequence ID" value="MCS3709413.1"/>
    <property type="molecule type" value="Genomic_DNA"/>
</dbReference>
<dbReference type="AlphaFoldDB" id="A0A9X2PML3"/>
<evidence type="ECO:0000256" key="1">
    <source>
        <dbReference type="SAM" id="MobiDB-lite"/>
    </source>
</evidence>
<dbReference type="GeneID" id="83729979"/>
<proteinExistence type="predicted"/>
<gene>
    <name evidence="2" type="ORF">GGP61_001016</name>
</gene>
<dbReference type="RefSeq" id="WP_162891506.1">
    <property type="nucleotide sequence ID" value="NZ_CP030357.1"/>
</dbReference>
<organism evidence="2 3">
    <name type="scientific">Salinibacter ruber</name>
    <dbReference type="NCBI Taxonomy" id="146919"/>
    <lineage>
        <taxon>Bacteria</taxon>
        <taxon>Pseudomonadati</taxon>
        <taxon>Rhodothermota</taxon>
        <taxon>Rhodothermia</taxon>
        <taxon>Rhodothermales</taxon>
        <taxon>Salinibacteraceae</taxon>
        <taxon>Salinibacter</taxon>
    </lineage>
</organism>
<evidence type="ECO:0000313" key="3">
    <source>
        <dbReference type="Proteomes" id="UP001155057"/>
    </source>
</evidence>
<evidence type="ECO:0000313" key="2">
    <source>
        <dbReference type="EMBL" id="MCS3709413.1"/>
    </source>
</evidence>
<accession>A0A9X2PML3</accession>
<protein>
    <submittedName>
        <fullName evidence="2">Uncharacterized protein</fullName>
    </submittedName>
</protein>